<sequence length="212" mass="24273">MSSFFQNYFLNGAQFFNLFDQAAKNAVEMAQLLVNAVNTNDATEREVVFKQIDRLENIGDDITHKIYLALDKVVFTPLNRKDIHTLASAIDDVADYIHEASERMYLYHIVEFVPAIKEIANIILSASIEIERSVNLLRSNKQSEVLASCKQIKDYEHQSDQIYYNSLANLFANEKDAINLIKYREILHSLETTTNKCKNATEVLQAILVNSY</sequence>
<name>A0A1H2AQZ4_MUCMA</name>
<dbReference type="Proteomes" id="UP000199679">
    <property type="component" value="Chromosome I"/>
</dbReference>
<dbReference type="PANTHER" id="PTHR37298:SF1">
    <property type="entry name" value="UPF0111 PROTEIN YKAA"/>
    <property type="match status" value="1"/>
</dbReference>
<comment type="similarity">
    <text evidence="1">Belongs to the UPF0111 family.</text>
</comment>
<dbReference type="SUPFAM" id="SSF109755">
    <property type="entry name" value="PhoU-like"/>
    <property type="match status" value="1"/>
</dbReference>
<dbReference type="AlphaFoldDB" id="A0A1H2AQZ4"/>
<organism evidence="2 3">
    <name type="scientific">Mucilaginibacter mallensis</name>
    <dbReference type="NCBI Taxonomy" id="652787"/>
    <lineage>
        <taxon>Bacteria</taxon>
        <taxon>Pseudomonadati</taxon>
        <taxon>Bacteroidota</taxon>
        <taxon>Sphingobacteriia</taxon>
        <taxon>Sphingobacteriales</taxon>
        <taxon>Sphingobacteriaceae</taxon>
        <taxon>Mucilaginibacter</taxon>
    </lineage>
</organism>
<dbReference type="InterPro" id="IPR052912">
    <property type="entry name" value="UPF0111_domain"/>
</dbReference>
<gene>
    <name evidence="2" type="ORF">SAMN05216490_3657</name>
</gene>
<dbReference type="STRING" id="652787.SAMN05216490_3657"/>
<evidence type="ECO:0008006" key="4">
    <source>
        <dbReference type="Google" id="ProtNLM"/>
    </source>
</evidence>
<evidence type="ECO:0000256" key="1">
    <source>
        <dbReference type="ARBA" id="ARBA00008591"/>
    </source>
</evidence>
<dbReference type="InterPro" id="IPR018445">
    <property type="entry name" value="Put_Phosphate_transp_reg"/>
</dbReference>
<dbReference type="Pfam" id="PF01865">
    <property type="entry name" value="PhoU_div"/>
    <property type="match status" value="1"/>
</dbReference>
<dbReference type="Gene3D" id="1.20.58.220">
    <property type="entry name" value="Phosphate transport system protein phou homolog 2, domain 2"/>
    <property type="match status" value="1"/>
</dbReference>
<dbReference type="OrthoDB" id="792700at2"/>
<keyword evidence="3" id="KW-1185">Reference proteome</keyword>
<evidence type="ECO:0000313" key="3">
    <source>
        <dbReference type="Proteomes" id="UP000199679"/>
    </source>
</evidence>
<evidence type="ECO:0000313" key="2">
    <source>
        <dbReference type="EMBL" id="SDT48202.1"/>
    </source>
</evidence>
<dbReference type="InterPro" id="IPR038078">
    <property type="entry name" value="PhoU-like_sf"/>
</dbReference>
<protein>
    <recommendedName>
        <fullName evidence="4">Phosphate transport regulator</fullName>
    </recommendedName>
</protein>
<reference evidence="2 3" key="1">
    <citation type="submission" date="2016-10" db="EMBL/GenBank/DDBJ databases">
        <authorList>
            <person name="de Groot N.N."/>
        </authorList>
    </citation>
    <scope>NUCLEOTIDE SEQUENCE [LARGE SCALE GENOMIC DNA]</scope>
    <source>
        <strain evidence="2 3">MP1X4</strain>
    </source>
</reference>
<dbReference type="RefSeq" id="WP_091376185.1">
    <property type="nucleotide sequence ID" value="NZ_LT629740.1"/>
</dbReference>
<proteinExistence type="inferred from homology"/>
<accession>A0A1H2AQZ4</accession>
<dbReference type="EMBL" id="LT629740">
    <property type="protein sequence ID" value="SDT48202.1"/>
    <property type="molecule type" value="Genomic_DNA"/>
</dbReference>
<dbReference type="PANTHER" id="PTHR37298">
    <property type="entry name" value="UPF0111 PROTEIN YKAA"/>
    <property type="match status" value="1"/>
</dbReference>